<comment type="caution">
    <text evidence="2">The sequence shown here is derived from an EMBL/GenBank/DDBJ whole genome shotgun (WGS) entry which is preliminary data.</text>
</comment>
<dbReference type="PANTHER" id="PTHR35610">
    <property type="entry name" value="3-ISOPROPYLMALATE DEHYDRATASE-RELATED"/>
    <property type="match status" value="1"/>
</dbReference>
<dbReference type="Gene3D" id="3.40.50.10900">
    <property type="entry name" value="PAC-like subunit"/>
    <property type="match status" value="1"/>
</dbReference>
<dbReference type="InterPro" id="IPR038389">
    <property type="entry name" value="PSMG2_sf"/>
</dbReference>
<dbReference type="AlphaFoldDB" id="A0ABD5NM89"/>
<sequence length="257" mass="27084">MSSNPSAAYEQLADFSGQEPTLIEGLPGHGLVASIAVDLLNDQLDLSHCGNITSEAFPPVATFDEGLVQDLVRVYGCGEPSVMTLQSDLTIPESAYEPLSECVIEDVANEIGKAIFIAAAPASSEAQLGSVTGIATTDAIRDELEAADIPVADERGVVGGVTGALVRACYQADVPAALLVVRAHPQLPDPGSAKAVIENALEPLVDFEVDTTPLDEQAEEIQQRMKQVASQFQQAQRKGQGGDEEQSFRSKGSGMYQ</sequence>
<dbReference type="Pfam" id="PF09754">
    <property type="entry name" value="PAC2"/>
    <property type="match status" value="1"/>
</dbReference>
<dbReference type="GeneID" id="73903210"/>
<dbReference type="SUPFAM" id="SSF159659">
    <property type="entry name" value="Cgl1923-like"/>
    <property type="match status" value="1"/>
</dbReference>
<dbReference type="InterPro" id="IPR019151">
    <property type="entry name" value="Proteasome_assmbl_chaperone_2"/>
</dbReference>
<name>A0ABD5NM89_9EURY</name>
<dbReference type="RefSeq" id="WP_256530527.1">
    <property type="nucleotide sequence ID" value="NZ_CP101824.1"/>
</dbReference>
<dbReference type="EMBL" id="JBHSAQ010000002">
    <property type="protein sequence ID" value="MFC3957835.1"/>
    <property type="molecule type" value="Genomic_DNA"/>
</dbReference>
<keyword evidence="2" id="KW-0647">Proteasome</keyword>
<accession>A0ABD5NM89</accession>
<protein>
    <submittedName>
        <fullName evidence="2">Proteasome assembly chaperone family protein</fullName>
    </submittedName>
</protein>
<feature type="region of interest" description="Disordered" evidence="1">
    <location>
        <begin position="220"/>
        <end position="257"/>
    </location>
</feature>
<proteinExistence type="predicted"/>
<gene>
    <name evidence="2" type="ORF">ACFOUR_05530</name>
</gene>
<keyword evidence="3" id="KW-1185">Reference proteome</keyword>
<organism evidence="2 3">
    <name type="scientific">Halovivax cerinus</name>
    <dbReference type="NCBI Taxonomy" id="1487865"/>
    <lineage>
        <taxon>Archaea</taxon>
        <taxon>Methanobacteriati</taxon>
        <taxon>Methanobacteriota</taxon>
        <taxon>Stenosarchaea group</taxon>
        <taxon>Halobacteria</taxon>
        <taxon>Halobacteriales</taxon>
        <taxon>Natrialbaceae</taxon>
        <taxon>Halovivax</taxon>
    </lineage>
</organism>
<dbReference type="PANTHER" id="PTHR35610:SF8">
    <property type="entry name" value="3-ISOPROPYLMALATE DEHYDRATASE"/>
    <property type="match status" value="1"/>
</dbReference>
<dbReference type="Proteomes" id="UP001595846">
    <property type="component" value="Unassembled WGS sequence"/>
</dbReference>
<feature type="compositionally biased region" description="Polar residues" evidence="1">
    <location>
        <begin position="224"/>
        <end position="237"/>
    </location>
</feature>
<dbReference type="GO" id="GO:0000502">
    <property type="term" value="C:proteasome complex"/>
    <property type="evidence" value="ECO:0007669"/>
    <property type="project" value="UniProtKB-KW"/>
</dbReference>
<evidence type="ECO:0000313" key="3">
    <source>
        <dbReference type="Proteomes" id="UP001595846"/>
    </source>
</evidence>
<reference evidence="2 3" key="1">
    <citation type="journal article" date="2019" name="Int. J. Syst. Evol. Microbiol.">
        <title>The Global Catalogue of Microorganisms (GCM) 10K type strain sequencing project: providing services to taxonomists for standard genome sequencing and annotation.</title>
        <authorList>
            <consortium name="The Broad Institute Genomics Platform"/>
            <consortium name="The Broad Institute Genome Sequencing Center for Infectious Disease"/>
            <person name="Wu L."/>
            <person name="Ma J."/>
        </authorList>
    </citation>
    <scope>NUCLEOTIDE SEQUENCE [LARGE SCALE GENOMIC DNA]</scope>
    <source>
        <strain evidence="2 3">IBRC-M 10256</strain>
    </source>
</reference>
<evidence type="ECO:0000313" key="2">
    <source>
        <dbReference type="EMBL" id="MFC3957835.1"/>
    </source>
</evidence>
<evidence type="ECO:0000256" key="1">
    <source>
        <dbReference type="SAM" id="MobiDB-lite"/>
    </source>
</evidence>